<reference evidence="2 3" key="1">
    <citation type="journal article" date="2013" name="Nat. Commun.">
        <title>Genome analysis reveals insights into physiology and longevity of the Brandt's bat Myotis brandtii.</title>
        <authorList>
            <person name="Seim I."/>
            <person name="Fang X."/>
            <person name="Xiong Z."/>
            <person name="Lobanov A.V."/>
            <person name="Huang Z."/>
            <person name="Ma S."/>
            <person name="Feng Y."/>
            <person name="Turanov A.A."/>
            <person name="Zhu Y."/>
            <person name="Lenz T.L."/>
            <person name="Gerashchenko M.V."/>
            <person name="Fan D."/>
            <person name="Hee Yim S."/>
            <person name="Yao X."/>
            <person name="Jordan D."/>
            <person name="Xiong Y."/>
            <person name="Ma Y."/>
            <person name="Lyapunov A.N."/>
            <person name="Chen G."/>
            <person name="Kulakova O.I."/>
            <person name="Sun Y."/>
            <person name="Lee S.G."/>
            <person name="Bronson R.T."/>
            <person name="Moskalev A.A."/>
            <person name="Sunyaev S.R."/>
            <person name="Zhang G."/>
            <person name="Krogh A."/>
            <person name="Wang J."/>
            <person name="Gladyshev V.N."/>
        </authorList>
    </citation>
    <scope>NUCLEOTIDE SEQUENCE [LARGE SCALE GENOMIC DNA]</scope>
</reference>
<dbReference type="Proteomes" id="UP000052978">
    <property type="component" value="Unassembled WGS sequence"/>
</dbReference>
<dbReference type="EMBL" id="KE163235">
    <property type="protein sequence ID" value="EPQ11306.1"/>
    <property type="molecule type" value="Genomic_DNA"/>
</dbReference>
<proteinExistence type="predicted"/>
<feature type="region of interest" description="Disordered" evidence="1">
    <location>
        <begin position="72"/>
        <end position="104"/>
    </location>
</feature>
<evidence type="ECO:0000256" key="1">
    <source>
        <dbReference type="SAM" id="MobiDB-lite"/>
    </source>
</evidence>
<gene>
    <name evidence="2" type="ORF">D623_10032193</name>
</gene>
<protein>
    <submittedName>
        <fullName evidence="2">Uncharacterized protein</fullName>
    </submittedName>
</protein>
<accession>S7N2S1</accession>
<feature type="compositionally biased region" description="Polar residues" evidence="1">
    <location>
        <begin position="83"/>
        <end position="97"/>
    </location>
</feature>
<evidence type="ECO:0000313" key="3">
    <source>
        <dbReference type="Proteomes" id="UP000052978"/>
    </source>
</evidence>
<sequence length="104" mass="11197">MQLSPQAERTGKMSRQLFDLATPLCPGLGVYSDTTANNRPAVFTTEARWSANNPELQGDQKCPFEAGGLADIGHQAWHPTPPSSDTAPLSFSKSSLYPNPRIGP</sequence>
<name>S7N2S1_MYOBR</name>
<dbReference type="AlphaFoldDB" id="S7N2S1"/>
<keyword evidence="3" id="KW-1185">Reference proteome</keyword>
<organism evidence="2 3">
    <name type="scientific">Myotis brandtii</name>
    <name type="common">Brandt's bat</name>
    <dbReference type="NCBI Taxonomy" id="109478"/>
    <lineage>
        <taxon>Eukaryota</taxon>
        <taxon>Metazoa</taxon>
        <taxon>Chordata</taxon>
        <taxon>Craniata</taxon>
        <taxon>Vertebrata</taxon>
        <taxon>Euteleostomi</taxon>
        <taxon>Mammalia</taxon>
        <taxon>Eutheria</taxon>
        <taxon>Laurasiatheria</taxon>
        <taxon>Chiroptera</taxon>
        <taxon>Yangochiroptera</taxon>
        <taxon>Vespertilionidae</taxon>
        <taxon>Myotis</taxon>
    </lineage>
</organism>
<evidence type="ECO:0000313" key="2">
    <source>
        <dbReference type="EMBL" id="EPQ11306.1"/>
    </source>
</evidence>